<evidence type="ECO:0000313" key="2">
    <source>
        <dbReference type="EMBL" id="KAG0488743.1"/>
    </source>
</evidence>
<keyword evidence="3" id="KW-1185">Reference proteome</keyword>
<feature type="region of interest" description="Disordered" evidence="1">
    <location>
        <begin position="36"/>
        <end position="67"/>
    </location>
</feature>
<organism evidence="2 3">
    <name type="scientific">Vanilla planifolia</name>
    <name type="common">Vanilla</name>
    <dbReference type="NCBI Taxonomy" id="51239"/>
    <lineage>
        <taxon>Eukaryota</taxon>
        <taxon>Viridiplantae</taxon>
        <taxon>Streptophyta</taxon>
        <taxon>Embryophyta</taxon>
        <taxon>Tracheophyta</taxon>
        <taxon>Spermatophyta</taxon>
        <taxon>Magnoliopsida</taxon>
        <taxon>Liliopsida</taxon>
        <taxon>Asparagales</taxon>
        <taxon>Orchidaceae</taxon>
        <taxon>Vanilloideae</taxon>
        <taxon>Vanilleae</taxon>
        <taxon>Vanilla</taxon>
    </lineage>
</organism>
<dbReference type="Proteomes" id="UP000636800">
    <property type="component" value="Chromosome 3"/>
</dbReference>
<name>A0A835RE40_VANPL</name>
<evidence type="ECO:0000256" key="1">
    <source>
        <dbReference type="SAM" id="MobiDB-lite"/>
    </source>
</evidence>
<reference evidence="2 3" key="1">
    <citation type="journal article" date="2020" name="Nat. Food">
        <title>A phased Vanilla planifolia genome enables genetic improvement of flavour and production.</title>
        <authorList>
            <person name="Hasing T."/>
            <person name="Tang H."/>
            <person name="Brym M."/>
            <person name="Khazi F."/>
            <person name="Huang T."/>
            <person name="Chambers A.H."/>
        </authorList>
    </citation>
    <scope>NUCLEOTIDE SEQUENCE [LARGE SCALE GENOMIC DNA]</scope>
    <source>
        <tissue evidence="2">Leaf</tissue>
    </source>
</reference>
<protein>
    <submittedName>
        <fullName evidence="2">Uncharacterized protein</fullName>
    </submittedName>
</protein>
<feature type="compositionally biased region" description="Basic and acidic residues" evidence="1">
    <location>
        <begin position="56"/>
        <end position="67"/>
    </location>
</feature>
<dbReference type="OrthoDB" id="10009520at2759"/>
<sequence>MRDLVPYLSADGEKGLAGKIHEDDLCSPRGRIVVNSEDGSPLASKTVKPLQLKRGLPPDRKRDGLRLQGDGRIRSIGFGEFGWTLVIFSDDNSRRPTHSGSK</sequence>
<comment type="caution">
    <text evidence="2">The sequence shown here is derived from an EMBL/GenBank/DDBJ whole genome shotgun (WGS) entry which is preliminary data.</text>
</comment>
<evidence type="ECO:0000313" key="3">
    <source>
        <dbReference type="Proteomes" id="UP000636800"/>
    </source>
</evidence>
<dbReference type="AlphaFoldDB" id="A0A835RE40"/>
<accession>A0A835RE40</accession>
<gene>
    <name evidence="2" type="ORF">HPP92_007554</name>
</gene>
<proteinExistence type="predicted"/>
<dbReference type="EMBL" id="JADCNL010000003">
    <property type="protein sequence ID" value="KAG0488743.1"/>
    <property type="molecule type" value="Genomic_DNA"/>
</dbReference>